<dbReference type="Proteomes" id="UP000271974">
    <property type="component" value="Unassembled WGS sequence"/>
</dbReference>
<gene>
    <name evidence="2" type="ORF">EGW08_015595</name>
</gene>
<feature type="compositionally biased region" description="Gly residues" evidence="1">
    <location>
        <begin position="1"/>
        <end position="30"/>
    </location>
</feature>
<evidence type="ECO:0000313" key="2">
    <source>
        <dbReference type="EMBL" id="RUS76647.1"/>
    </source>
</evidence>
<evidence type="ECO:0000256" key="1">
    <source>
        <dbReference type="SAM" id="MobiDB-lite"/>
    </source>
</evidence>
<sequence length="145" mass="14542">MGGPSSSGGPGIGGGGGGGVGGSGGGGGGNSNDKSINILKHLLSKEDDDDEMLESGLPSPAFSSSSAGGQGLDFASALANSGVPGGGTKNEAEPRKTHALLKQLLGDDAKKQQQLSGAVTQATIEEKIRLELENRQKLQQHQQQH</sequence>
<comment type="caution">
    <text evidence="2">The sequence shown here is derived from an EMBL/GenBank/DDBJ whole genome shotgun (WGS) entry which is preliminary data.</text>
</comment>
<reference evidence="2 3" key="1">
    <citation type="submission" date="2019-01" db="EMBL/GenBank/DDBJ databases">
        <title>A draft genome assembly of the solar-powered sea slug Elysia chlorotica.</title>
        <authorList>
            <person name="Cai H."/>
            <person name="Li Q."/>
            <person name="Fang X."/>
            <person name="Li J."/>
            <person name="Curtis N.E."/>
            <person name="Altenburger A."/>
            <person name="Shibata T."/>
            <person name="Feng M."/>
            <person name="Maeda T."/>
            <person name="Schwartz J.A."/>
            <person name="Shigenobu S."/>
            <person name="Lundholm N."/>
            <person name="Nishiyama T."/>
            <person name="Yang H."/>
            <person name="Hasebe M."/>
            <person name="Li S."/>
            <person name="Pierce S.K."/>
            <person name="Wang J."/>
        </authorList>
    </citation>
    <scope>NUCLEOTIDE SEQUENCE [LARGE SCALE GENOMIC DNA]</scope>
    <source>
        <strain evidence="2">EC2010</strain>
        <tissue evidence="2">Whole organism of an adult</tissue>
    </source>
</reference>
<dbReference type="AlphaFoldDB" id="A0A433T521"/>
<accession>A0A433T521</accession>
<feature type="compositionally biased region" description="Low complexity" evidence="1">
    <location>
        <begin position="55"/>
        <end position="67"/>
    </location>
</feature>
<protein>
    <submittedName>
        <fullName evidence="2">Uncharacterized protein</fullName>
    </submittedName>
</protein>
<name>A0A433T521_ELYCH</name>
<organism evidence="2 3">
    <name type="scientific">Elysia chlorotica</name>
    <name type="common">Eastern emerald elysia</name>
    <name type="synonym">Sea slug</name>
    <dbReference type="NCBI Taxonomy" id="188477"/>
    <lineage>
        <taxon>Eukaryota</taxon>
        <taxon>Metazoa</taxon>
        <taxon>Spiralia</taxon>
        <taxon>Lophotrochozoa</taxon>
        <taxon>Mollusca</taxon>
        <taxon>Gastropoda</taxon>
        <taxon>Heterobranchia</taxon>
        <taxon>Euthyneura</taxon>
        <taxon>Panpulmonata</taxon>
        <taxon>Sacoglossa</taxon>
        <taxon>Placobranchoidea</taxon>
        <taxon>Plakobranchidae</taxon>
        <taxon>Elysia</taxon>
    </lineage>
</organism>
<proteinExistence type="predicted"/>
<keyword evidence="3" id="KW-1185">Reference proteome</keyword>
<dbReference type="EMBL" id="RQTK01000647">
    <property type="protein sequence ID" value="RUS76647.1"/>
    <property type="molecule type" value="Genomic_DNA"/>
</dbReference>
<feature type="region of interest" description="Disordered" evidence="1">
    <location>
        <begin position="1"/>
        <end position="97"/>
    </location>
</feature>
<feature type="non-terminal residue" evidence="2">
    <location>
        <position position="145"/>
    </location>
</feature>
<evidence type="ECO:0000313" key="3">
    <source>
        <dbReference type="Proteomes" id="UP000271974"/>
    </source>
</evidence>